<dbReference type="PANTHER" id="PTHR38693">
    <property type="entry name" value="UBIQUINONE BIOSYNTHESIS PROTEIN UBIJ"/>
    <property type="match status" value="1"/>
</dbReference>
<sequence>MTEQAMAAFLPVLNRALAKALAYAPAARARLSTLPPTCWRIHISDLKLDLDVRAESNVLLIDLPDDRVPDADIRGQSKDFVALLRADDKTAALASLPIRVEGSTSSFMQLQSLVSQLDFDYEACLEDQVGDLAAHQLGIIGRGVWSQVQQTTTSVSAATERYLLREKGWLVTRTEAAEHGRAIHKLRLDIDRLSARLRQRKEQG</sequence>
<protein>
    <submittedName>
        <fullName evidence="2">SCP2 domain-containing protein</fullName>
    </submittedName>
</protein>
<gene>
    <name evidence="2" type="ORF">ACFOOG_14490</name>
</gene>
<feature type="domain" description="SCP2" evidence="1">
    <location>
        <begin position="19"/>
        <end position="114"/>
    </location>
</feature>
<proteinExistence type="predicted"/>
<reference evidence="3" key="1">
    <citation type="journal article" date="2019" name="Int. J. Syst. Evol. Microbiol.">
        <title>The Global Catalogue of Microorganisms (GCM) 10K type strain sequencing project: providing services to taxonomists for standard genome sequencing and annotation.</title>
        <authorList>
            <consortium name="The Broad Institute Genomics Platform"/>
            <consortium name="The Broad Institute Genome Sequencing Center for Infectious Disease"/>
            <person name="Wu L."/>
            <person name="Ma J."/>
        </authorList>
    </citation>
    <scope>NUCLEOTIDE SEQUENCE [LARGE SCALE GENOMIC DNA]</scope>
    <source>
        <strain evidence="3">IBRC 10765</strain>
    </source>
</reference>
<organism evidence="2 3">
    <name type="scientific">Saccharospirillum mangrovi</name>
    <dbReference type="NCBI Taxonomy" id="2161747"/>
    <lineage>
        <taxon>Bacteria</taxon>
        <taxon>Pseudomonadati</taxon>
        <taxon>Pseudomonadota</taxon>
        <taxon>Gammaproteobacteria</taxon>
        <taxon>Oceanospirillales</taxon>
        <taxon>Saccharospirillaceae</taxon>
        <taxon>Saccharospirillum</taxon>
    </lineage>
</organism>
<dbReference type="Proteomes" id="UP001595617">
    <property type="component" value="Unassembled WGS sequence"/>
</dbReference>
<dbReference type="PANTHER" id="PTHR38693:SF1">
    <property type="entry name" value="UBIQUINONE BIOSYNTHESIS ACCESSORY FACTOR UBIJ"/>
    <property type="match status" value="1"/>
</dbReference>
<dbReference type="InterPro" id="IPR003033">
    <property type="entry name" value="SCP2_sterol-bd_dom"/>
</dbReference>
<comment type="caution">
    <text evidence="2">The sequence shown here is derived from an EMBL/GenBank/DDBJ whole genome shotgun (WGS) entry which is preliminary data.</text>
</comment>
<name>A0ABV8A0J5_9GAMM</name>
<dbReference type="InterPro" id="IPR038989">
    <property type="entry name" value="UbiJ"/>
</dbReference>
<evidence type="ECO:0000259" key="1">
    <source>
        <dbReference type="Pfam" id="PF02036"/>
    </source>
</evidence>
<dbReference type="RefSeq" id="WP_380697934.1">
    <property type="nucleotide sequence ID" value="NZ_JBHRYR010000004.1"/>
</dbReference>
<dbReference type="EMBL" id="JBHRYR010000004">
    <property type="protein sequence ID" value="MFC3854049.1"/>
    <property type="molecule type" value="Genomic_DNA"/>
</dbReference>
<keyword evidence="3" id="KW-1185">Reference proteome</keyword>
<evidence type="ECO:0000313" key="3">
    <source>
        <dbReference type="Proteomes" id="UP001595617"/>
    </source>
</evidence>
<evidence type="ECO:0000313" key="2">
    <source>
        <dbReference type="EMBL" id="MFC3854049.1"/>
    </source>
</evidence>
<accession>A0ABV8A0J5</accession>
<dbReference type="Pfam" id="PF02036">
    <property type="entry name" value="SCP2"/>
    <property type="match status" value="1"/>
</dbReference>